<comment type="caution">
    <text evidence="3">The sequence shown here is derived from an EMBL/GenBank/DDBJ whole genome shotgun (WGS) entry which is preliminary data.</text>
</comment>
<accession>A0A0B0EGK1</accession>
<sequence length="244" mass="28485">MGTKRTGKGKYVFLYITCIVVTAFELQGCTYFAKRLQGKQQDEQGLTMAKVPIDEGDNEEPSLKDIKEVLSLFPEFAKEWQGRQGIAEAKILMFKGDFDASIKLNKDVLRQFPLTLGDQALFQMGLNYSHPEKTNPDNQKAIECFQHVLDDYPESNIRDEAETWILFLQKTIENEKKFEDLQRQEEDLKNQIEKYKKIDLQKTIKNNKKLEDLQRQKEDLKDQIEKLKKIDLGIEDKKRIDSSK</sequence>
<keyword evidence="1" id="KW-0175">Coiled coil</keyword>
<dbReference type="EMBL" id="JRYO01000144">
    <property type="protein sequence ID" value="KHE92212.1"/>
    <property type="molecule type" value="Genomic_DNA"/>
</dbReference>
<gene>
    <name evidence="3" type="ORF">SCABRO_02032</name>
</gene>
<dbReference type="InterPro" id="IPR011990">
    <property type="entry name" value="TPR-like_helical_dom_sf"/>
</dbReference>
<keyword evidence="2" id="KW-1133">Transmembrane helix</keyword>
<keyword evidence="2" id="KW-0812">Transmembrane</keyword>
<protein>
    <recommendedName>
        <fullName evidence="5">Outer membrane lipoprotein BamD-like domain-containing protein</fullName>
    </recommendedName>
</protein>
<evidence type="ECO:0000313" key="4">
    <source>
        <dbReference type="Proteomes" id="UP000030652"/>
    </source>
</evidence>
<evidence type="ECO:0000313" key="3">
    <source>
        <dbReference type="EMBL" id="KHE92212.1"/>
    </source>
</evidence>
<feature type="transmembrane region" description="Helical" evidence="2">
    <location>
        <begin position="12"/>
        <end position="33"/>
    </location>
</feature>
<name>A0A0B0EGK1_9BACT</name>
<reference evidence="3 4" key="1">
    <citation type="submission" date="2014-10" db="EMBL/GenBank/DDBJ databases">
        <title>Draft genome of anammox bacterium scalindua brodae, obtained using differential coverage binning of sequence data from two enrichment reactors.</title>
        <authorList>
            <person name="Speth D.R."/>
            <person name="Russ L."/>
            <person name="Kartal B."/>
            <person name="Op den Camp H.J."/>
            <person name="Dutilh B.E."/>
            <person name="Jetten M.S."/>
        </authorList>
    </citation>
    <scope>NUCLEOTIDE SEQUENCE [LARGE SCALE GENOMIC DNA]</scope>
    <source>
        <strain evidence="3">RU1</strain>
    </source>
</reference>
<dbReference type="Proteomes" id="UP000030652">
    <property type="component" value="Unassembled WGS sequence"/>
</dbReference>
<proteinExistence type="predicted"/>
<dbReference type="eggNOG" id="COG4105">
    <property type="taxonomic scope" value="Bacteria"/>
</dbReference>
<keyword evidence="2" id="KW-0472">Membrane</keyword>
<evidence type="ECO:0008006" key="5">
    <source>
        <dbReference type="Google" id="ProtNLM"/>
    </source>
</evidence>
<organism evidence="3 4">
    <name type="scientific">Candidatus Scalindua brodae</name>
    <dbReference type="NCBI Taxonomy" id="237368"/>
    <lineage>
        <taxon>Bacteria</taxon>
        <taxon>Pseudomonadati</taxon>
        <taxon>Planctomycetota</taxon>
        <taxon>Candidatus Brocadiia</taxon>
        <taxon>Candidatus Brocadiales</taxon>
        <taxon>Candidatus Scalinduaceae</taxon>
        <taxon>Candidatus Scalindua</taxon>
    </lineage>
</organism>
<evidence type="ECO:0000256" key="2">
    <source>
        <dbReference type="SAM" id="Phobius"/>
    </source>
</evidence>
<feature type="coiled-coil region" evidence="1">
    <location>
        <begin position="171"/>
        <end position="230"/>
    </location>
</feature>
<dbReference type="Gene3D" id="1.25.40.10">
    <property type="entry name" value="Tetratricopeptide repeat domain"/>
    <property type="match status" value="1"/>
</dbReference>
<evidence type="ECO:0000256" key="1">
    <source>
        <dbReference type="SAM" id="Coils"/>
    </source>
</evidence>
<dbReference type="AlphaFoldDB" id="A0A0B0EGK1"/>